<proteinExistence type="predicted"/>
<name>A0A450TG46_9GAMM</name>
<evidence type="ECO:0000313" key="2">
    <source>
        <dbReference type="EMBL" id="VFJ66260.1"/>
    </source>
</evidence>
<evidence type="ECO:0000313" key="1">
    <source>
        <dbReference type="EMBL" id="VFJ66165.1"/>
    </source>
</evidence>
<dbReference type="EMBL" id="CAADEY010000143">
    <property type="protein sequence ID" value="VFJ66165.1"/>
    <property type="molecule type" value="Genomic_DNA"/>
</dbReference>
<dbReference type="AlphaFoldDB" id="A0A450TG46"/>
<accession>A0A450TG46</accession>
<gene>
    <name evidence="2" type="ORF">BECKDK2373B_GA0170837_11643</name>
    <name evidence="1" type="ORF">BECKDK2373C_GA0170839_11432</name>
</gene>
<protein>
    <submittedName>
        <fullName evidence="1">Uncharacterized protein</fullName>
    </submittedName>
</protein>
<sequence length="75" mass="8271">MKSILTFIARFTLCAVLLHTTHAEELVGSLPGQLSVQQGAAVYTIPIEVPHGVAPNVIDTQPNHRPGWHEGWRVY</sequence>
<organism evidence="1">
    <name type="scientific">Candidatus Kentrum sp. DK</name>
    <dbReference type="NCBI Taxonomy" id="2126562"/>
    <lineage>
        <taxon>Bacteria</taxon>
        <taxon>Pseudomonadati</taxon>
        <taxon>Pseudomonadota</taxon>
        <taxon>Gammaproteobacteria</taxon>
        <taxon>Candidatus Kentrum</taxon>
    </lineage>
</organism>
<dbReference type="EMBL" id="CAADEX010000164">
    <property type="protein sequence ID" value="VFJ66260.1"/>
    <property type="molecule type" value="Genomic_DNA"/>
</dbReference>
<reference evidence="1" key="1">
    <citation type="submission" date="2019-02" db="EMBL/GenBank/DDBJ databases">
        <authorList>
            <person name="Gruber-Vodicka R. H."/>
            <person name="Seah K. B. B."/>
        </authorList>
    </citation>
    <scope>NUCLEOTIDE SEQUENCE</scope>
    <source>
        <strain evidence="1">BECK_DK161</strain>
        <strain evidence="2">BECK_DK47</strain>
    </source>
</reference>